<keyword evidence="5" id="KW-1185">Reference proteome</keyword>
<dbReference type="InterPro" id="IPR039874">
    <property type="entry name" value="WAPL"/>
</dbReference>
<dbReference type="PANTHER" id="PTHR22100">
    <property type="entry name" value="WINGS APART-LIKE PROTEIN HOMOLOG"/>
    <property type="match status" value="1"/>
</dbReference>
<feature type="compositionally biased region" description="Basic and acidic residues" evidence="2">
    <location>
        <begin position="123"/>
        <end position="133"/>
    </location>
</feature>
<evidence type="ECO:0000313" key="4">
    <source>
        <dbReference type="EMBL" id="KAK7867593.1"/>
    </source>
</evidence>
<dbReference type="InterPro" id="IPR016024">
    <property type="entry name" value="ARM-type_fold"/>
</dbReference>
<feature type="compositionally biased region" description="Polar residues" evidence="2">
    <location>
        <begin position="222"/>
        <end position="234"/>
    </location>
</feature>
<dbReference type="AlphaFoldDB" id="A0AAN9VP36"/>
<dbReference type="EMBL" id="JAZDUA010000115">
    <property type="protein sequence ID" value="KAK7867593.1"/>
    <property type="molecule type" value="Genomic_DNA"/>
</dbReference>
<evidence type="ECO:0000256" key="2">
    <source>
        <dbReference type="SAM" id="MobiDB-lite"/>
    </source>
</evidence>
<comment type="caution">
    <text evidence="4">The sequence shown here is derived from an EMBL/GenBank/DDBJ whole genome shotgun (WGS) entry which is preliminary data.</text>
</comment>
<dbReference type="InterPro" id="IPR011989">
    <property type="entry name" value="ARM-like"/>
</dbReference>
<evidence type="ECO:0000259" key="3">
    <source>
        <dbReference type="PROSITE" id="PS51271"/>
    </source>
</evidence>
<dbReference type="InterPro" id="IPR012502">
    <property type="entry name" value="WAPL_dom"/>
</dbReference>
<evidence type="ECO:0000256" key="1">
    <source>
        <dbReference type="ARBA" id="ARBA00006854"/>
    </source>
</evidence>
<comment type="similarity">
    <text evidence="1">Belongs to the WAPL family.</text>
</comment>
<name>A0AAN9VP36_9ORTH</name>
<organism evidence="4 5">
    <name type="scientific">Gryllus longicercus</name>
    <dbReference type="NCBI Taxonomy" id="2509291"/>
    <lineage>
        <taxon>Eukaryota</taxon>
        <taxon>Metazoa</taxon>
        <taxon>Ecdysozoa</taxon>
        <taxon>Arthropoda</taxon>
        <taxon>Hexapoda</taxon>
        <taxon>Insecta</taxon>
        <taxon>Pterygota</taxon>
        <taxon>Neoptera</taxon>
        <taxon>Polyneoptera</taxon>
        <taxon>Orthoptera</taxon>
        <taxon>Ensifera</taxon>
        <taxon>Gryllidea</taxon>
        <taxon>Grylloidea</taxon>
        <taxon>Gryllidae</taxon>
        <taxon>Gryllinae</taxon>
        <taxon>Gryllus</taxon>
    </lineage>
</organism>
<dbReference type="FunFam" id="1.25.10.10:FF:000374">
    <property type="entry name" value="Protein wings apart-like"/>
    <property type="match status" value="1"/>
</dbReference>
<sequence length="1204" mass="133696">MELGAVNVIMSRGYSKLYSRKLNNGSQASIQFDKLFHENSNRPSAAKSAGTIGRWGVISCTSLRSTNLNGRRDEVISNKRMRIDFSNRSSSKDPFTFDTDPDGRVGSDKQPPVSKPKKFFKSRNIDSPDEIHPIHSVASYMGSNRSGELNCGSHGSRKYNKSNQGSKKFFTSAASKTSEDSSSSLSVSSAPKPSTVPAREENKPPIVLRIVKGTSHLVNELPVSTSVQSSSKPASDSGVIVRSSRRKASVDPNCEYQVSVVHSVSKDTSSSITPPPKKSSKEKRKDSHRHREERVRSIERENEAPVPLDDVERAVAALEAGKAMDCEPETTTEGGTSNALTITAEEVAPSTVSNLSPVCYSSNQDVNLAVTCSVDAPLITDPLPLNMLENEPPNVPDNEKDDQEKLLKAQELLAETYMDFTGTAEKLLQLPQTAATPSSDLAPQGKGFPEHDWFSDSEGSNSILDQINTLAESQSEMDQGPVIENTQFPVVPQASSVELHPSQDLQDTQELEDKADLEQEPEPEMEVGRELRSGRTASPATKKGSIFKTRSLLSDGRRTRRAVYKHKWADTDKEAAAGSSQPSESAAATSASQPVAASAYDMDEEFELGKLTRVCTWPQSNDEVGVEDEIITRVRCNKKDKEYYTVVRNVKKAHQIQESGEFQEFNDDVEYILDALQDNNPIGTRCLSAITLASKCMAPAFRMHVRAHGTVTKFFRALHDATKDQSLALCTATVMFVLSQDRLNMDLDKHSLELMLNLLESDASHRNALDDCGMSSAQLHKNKQKVRELCGEIQSQGHAKHLNLDNITVGHLAMETLLSLTSRRAGEWFKEELRELGGLEHIVKTISECCRHLGEQFVIQWSEPLLDKLRKVDRCLRVLENVTHQHEENQLYLLRYEDGVLVDILFRLFCQCDAEITMYPVTDESDKESTGVVIREALLVTLKVLINLSHDFNNQSYGSTLVGQRKGIVNTCMHVILEVPKYVPDQKKFDLLVLGLILLINLVEHSEENRRILMEARICFDDDIFPLQDNSAVKILIKLFYEHEQLARVEEVKTDAILDGKRDTEEPEAEVAQPKSHEEFIEETVAKLLQKAGRNMEHTLIGAYIGLLLGYLIIDNKEYELYVRQCLPEGNFKTIISVLQKVYNFMNLTASAVGSSRGIAQTERVINCLIRSDANAASVVEGSSKLLCETSVEGNMSVLDESIS</sequence>
<feature type="region of interest" description="Disordered" evidence="2">
    <location>
        <begin position="85"/>
        <end position="203"/>
    </location>
</feature>
<dbReference type="Proteomes" id="UP001378592">
    <property type="component" value="Unassembled WGS sequence"/>
</dbReference>
<feature type="domain" description="WAPL" evidence="3">
    <location>
        <begin position="637"/>
        <end position="1149"/>
    </location>
</feature>
<accession>A0AAN9VP36</accession>
<reference evidence="4 5" key="1">
    <citation type="submission" date="2024-03" db="EMBL/GenBank/DDBJ databases">
        <title>The genome assembly and annotation of the cricket Gryllus longicercus Weissman &amp; Gray.</title>
        <authorList>
            <person name="Szrajer S."/>
            <person name="Gray D."/>
            <person name="Ylla G."/>
        </authorList>
    </citation>
    <scope>NUCLEOTIDE SEQUENCE [LARGE SCALE GENOMIC DNA]</scope>
    <source>
        <strain evidence="4">DAG 2021-001</strain>
        <tissue evidence="4">Whole body minus gut</tissue>
    </source>
</reference>
<evidence type="ECO:0000313" key="5">
    <source>
        <dbReference type="Proteomes" id="UP001378592"/>
    </source>
</evidence>
<protein>
    <recommendedName>
        <fullName evidence="3">WAPL domain-containing protein</fullName>
    </recommendedName>
</protein>
<dbReference type="InterPro" id="IPR022771">
    <property type="entry name" value="WAPL_C"/>
</dbReference>
<gene>
    <name evidence="4" type="ORF">R5R35_014797</name>
</gene>
<feature type="region of interest" description="Disordered" evidence="2">
    <location>
        <begin position="434"/>
        <end position="460"/>
    </location>
</feature>
<feature type="region of interest" description="Disordered" evidence="2">
    <location>
        <begin position="222"/>
        <end position="304"/>
    </location>
</feature>
<dbReference type="PANTHER" id="PTHR22100:SF13">
    <property type="entry name" value="WINGS APART-LIKE PROTEIN HOMOLOG"/>
    <property type="match status" value="1"/>
</dbReference>
<proteinExistence type="inferred from homology"/>
<dbReference type="Pfam" id="PF07814">
    <property type="entry name" value="WAPL"/>
    <property type="match status" value="1"/>
</dbReference>
<dbReference type="SUPFAM" id="SSF48371">
    <property type="entry name" value="ARM repeat"/>
    <property type="match status" value="1"/>
</dbReference>
<dbReference type="PROSITE" id="PS51271">
    <property type="entry name" value="WAPL"/>
    <property type="match status" value="1"/>
</dbReference>
<feature type="compositionally biased region" description="Low complexity" evidence="2">
    <location>
        <begin position="171"/>
        <end position="195"/>
    </location>
</feature>
<feature type="region of interest" description="Disordered" evidence="2">
    <location>
        <begin position="494"/>
        <end position="593"/>
    </location>
</feature>
<dbReference type="Gene3D" id="1.25.10.10">
    <property type="entry name" value="Leucine-rich Repeat Variant"/>
    <property type="match status" value="1"/>
</dbReference>
<feature type="compositionally biased region" description="Basic and acidic residues" evidence="2">
    <location>
        <begin position="283"/>
        <end position="303"/>
    </location>
</feature>